<feature type="transmembrane region" description="Helical" evidence="1">
    <location>
        <begin position="145"/>
        <end position="164"/>
    </location>
</feature>
<accession>A0AAD4MKN2</accession>
<feature type="transmembrane region" description="Helical" evidence="1">
    <location>
        <begin position="15"/>
        <end position="34"/>
    </location>
</feature>
<keyword evidence="1" id="KW-0472">Membrane</keyword>
<sequence>MQKPSSKFGCASEKLFKISIIALLAILVNIVYVLRLCKAIKRNNLWAGNYRETYPESSKLSIFFAEWSKILNLMIPIFLILAPIYQITGFSDLTALRYNQTAIGICFGVCFYQWIYYVQKVKFRRGDLSSEEQEKSVAKGIKQDLVVCCIGAVFYLVLSNIKFWRPMLIQV</sequence>
<protein>
    <submittedName>
        <fullName evidence="2">Uncharacterized protein</fullName>
    </submittedName>
</protein>
<comment type="caution">
    <text evidence="2">The sequence shown here is derived from an EMBL/GenBank/DDBJ whole genome shotgun (WGS) entry which is preliminary data.</text>
</comment>
<evidence type="ECO:0000313" key="2">
    <source>
        <dbReference type="EMBL" id="KAI1693701.1"/>
    </source>
</evidence>
<dbReference type="Proteomes" id="UP001201812">
    <property type="component" value="Unassembled WGS sequence"/>
</dbReference>
<evidence type="ECO:0000313" key="3">
    <source>
        <dbReference type="Proteomes" id="UP001201812"/>
    </source>
</evidence>
<keyword evidence="1" id="KW-1133">Transmembrane helix</keyword>
<keyword evidence="3" id="KW-1185">Reference proteome</keyword>
<dbReference type="AlphaFoldDB" id="A0AAD4MKN2"/>
<name>A0AAD4MKN2_9BILA</name>
<proteinExistence type="predicted"/>
<dbReference type="EMBL" id="JAKKPZ010000597">
    <property type="protein sequence ID" value="KAI1693701.1"/>
    <property type="molecule type" value="Genomic_DNA"/>
</dbReference>
<feature type="transmembrane region" description="Helical" evidence="1">
    <location>
        <begin position="70"/>
        <end position="88"/>
    </location>
</feature>
<gene>
    <name evidence="2" type="ORF">DdX_20519</name>
</gene>
<evidence type="ECO:0000256" key="1">
    <source>
        <dbReference type="SAM" id="Phobius"/>
    </source>
</evidence>
<keyword evidence="1" id="KW-0812">Transmembrane</keyword>
<organism evidence="2 3">
    <name type="scientific">Ditylenchus destructor</name>
    <dbReference type="NCBI Taxonomy" id="166010"/>
    <lineage>
        <taxon>Eukaryota</taxon>
        <taxon>Metazoa</taxon>
        <taxon>Ecdysozoa</taxon>
        <taxon>Nematoda</taxon>
        <taxon>Chromadorea</taxon>
        <taxon>Rhabditida</taxon>
        <taxon>Tylenchina</taxon>
        <taxon>Tylenchomorpha</taxon>
        <taxon>Sphaerularioidea</taxon>
        <taxon>Anguinidae</taxon>
        <taxon>Anguininae</taxon>
        <taxon>Ditylenchus</taxon>
    </lineage>
</organism>
<reference evidence="2" key="1">
    <citation type="submission" date="2022-01" db="EMBL/GenBank/DDBJ databases">
        <title>Genome Sequence Resource for Two Populations of Ditylenchus destructor, the Migratory Endoparasitic Phytonematode.</title>
        <authorList>
            <person name="Zhang H."/>
            <person name="Lin R."/>
            <person name="Xie B."/>
        </authorList>
    </citation>
    <scope>NUCLEOTIDE SEQUENCE</scope>
    <source>
        <strain evidence="2">BazhouSP</strain>
    </source>
</reference>
<feature type="transmembrane region" description="Helical" evidence="1">
    <location>
        <begin position="100"/>
        <end position="118"/>
    </location>
</feature>